<evidence type="ECO:0000313" key="13">
    <source>
        <dbReference type="Proteomes" id="UP000807716"/>
    </source>
</evidence>
<dbReference type="PROSITE" id="PS50920">
    <property type="entry name" value="SOLCAR"/>
    <property type="match status" value="2"/>
</dbReference>
<keyword evidence="5" id="KW-0677">Repeat</keyword>
<keyword evidence="6 11" id="KW-1133">Transmembrane helix</keyword>
<dbReference type="Gene3D" id="1.50.40.10">
    <property type="entry name" value="Mitochondrial carrier domain"/>
    <property type="match status" value="1"/>
</dbReference>
<gene>
    <name evidence="12" type="ORF">DFQ27_007925</name>
</gene>
<dbReference type="Proteomes" id="UP000807716">
    <property type="component" value="Unassembled WGS sequence"/>
</dbReference>
<feature type="region of interest" description="Disordered" evidence="10">
    <location>
        <begin position="374"/>
        <end position="413"/>
    </location>
</feature>
<evidence type="ECO:0000256" key="8">
    <source>
        <dbReference type="ARBA" id="ARBA00023136"/>
    </source>
</evidence>
<feature type="region of interest" description="Disordered" evidence="10">
    <location>
        <begin position="1"/>
        <end position="58"/>
    </location>
</feature>
<dbReference type="InterPro" id="IPR023395">
    <property type="entry name" value="MCP_dom_sf"/>
</dbReference>
<keyword evidence="8 9" id="KW-0472">Membrane</keyword>
<dbReference type="GO" id="GO:0022857">
    <property type="term" value="F:transmembrane transporter activity"/>
    <property type="evidence" value="ECO:0007669"/>
    <property type="project" value="TreeGrafter"/>
</dbReference>
<dbReference type="OrthoDB" id="3364892at2759"/>
<feature type="repeat" description="Solcar" evidence="9">
    <location>
        <begin position="439"/>
        <end position="566"/>
    </location>
</feature>
<dbReference type="Pfam" id="PF00153">
    <property type="entry name" value="Mito_carr"/>
    <property type="match status" value="2"/>
</dbReference>
<keyword evidence="4 9" id="KW-0812">Transmembrane</keyword>
<evidence type="ECO:0008006" key="14">
    <source>
        <dbReference type="Google" id="ProtNLM"/>
    </source>
</evidence>
<sequence length="612" mass="67785">MQSVVPEIMTQDTLLNSRRTDVVPTPHSTPLSSHPLRHSPPTNTSDFSSTTNTQSPWTTIPLTRIQPTVLAWSPALDDTEGKQHTTTVATGGAGGGGVRNSSATVGVPTAIARSFLLQGLQFWYRVPIKLFRPMRVDYMVMARAATTGMIPPMQMMPGSGSSNTTTATSVYPQHHHASTRTAVALSRRSQFFRATSIGMLVHTVRSQGWGFVYRQVLPPLLMNSFIGSVLYTTYIFSLPAFHPAFTYQKSRTFPPPPFHAVFMAGALAGAAQAVVAAPMDSLKVKFQVEDLVHGGKHRSMASFAWSSLKALGWRSVYRGFGLILVKDALACGMFFGVFEWIKQQGYYYFIDDVYGIREEWAKLRKAAVEEKRRVKSGGGGATHLATPVGEDEESTESTALRISPSSPLAGDHATLSSSLPQNDLFAPSVEEFRKNFLFESTVFILLAGAAAAVAYQAVDYPMEIIRSQFYLKEAEMQERVLQQQQQLAANSTKHSATYSTLSSNAASTKPASSNEIYRQTYQECQRRARAAGGWRRFLFKGFGMTAIRSVPAASVGFLVFEIMKRKLDARMFEQEDREMVLYLQQMMAERERQEREEELQGGSSLDFSKIFA</sequence>
<keyword evidence="13" id="KW-1185">Reference proteome</keyword>
<dbReference type="PANTHER" id="PTHR45624">
    <property type="entry name" value="MITOCHONDRIAL BASIC AMINO ACIDS TRANSPORTER-RELATED"/>
    <property type="match status" value="1"/>
</dbReference>
<dbReference type="InterPro" id="IPR050567">
    <property type="entry name" value="Mitochondrial_Carrier"/>
</dbReference>
<keyword evidence="7" id="KW-0496">Mitochondrion</keyword>
<feature type="compositionally biased region" description="Polar residues" evidence="10">
    <location>
        <begin position="396"/>
        <end position="406"/>
    </location>
</feature>
<evidence type="ECO:0000256" key="11">
    <source>
        <dbReference type="SAM" id="Phobius"/>
    </source>
</evidence>
<protein>
    <recommendedName>
        <fullName evidence="14">Mitochondrial carrier</fullName>
    </recommendedName>
</protein>
<proteinExistence type="inferred from homology"/>
<feature type="transmembrane region" description="Helical" evidence="11">
    <location>
        <begin position="220"/>
        <end position="238"/>
    </location>
</feature>
<keyword evidence="3" id="KW-0813">Transport</keyword>
<name>A0A9P6TZF0_9FUNG</name>
<feature type="region of interest" description="Disordered" evidence="10">
    <location>
        <begin position="77"/>
        <end position="100"/>
    </location>
</feature>
<evidence type="ECO:0000256" key="5">
    <source>
        <dbReference type="ARBA" id="ARBA00022737"/>
    </source>
</evidence>
<evidence type="ECO:0000313" key="12">
    <source>
        <dbReference type="EMBL" id="KAG0252668.1"/>
    </source>
</evidence>
<evidence type="ECO:0000256" key="9">
    <source>
        <dbReference type="PROSITE-ProRule" id="PRU00282"/>
    </source>
</evidence>
<feature type="transmembrane region" description="Helical" evidence="11">
    <location>
        <begin position="258"/>
        <end position="277"/>
    </location>
</feature>
<dbReference type="SUPFAM" id="SSF103506">
    <property type="entry name" value="Mitochondrial carrier"/>
    <property type="match status" value="1"/>
</dbReference>
<comment type="caution">
    <text evidence="12">The sequence shown here is derived from an EMBL/GenBank/DDBJ whole genome shotgun (WGS) entry which is preliminary data.</text>
</comment>
<dbReference type="EMBL" id="JAAAJB010000641">
    <property type="protein sequence ID" value="KAG0252668.1"/>
    <property type="molecule type" value="Genomic_DNA"/>
</dbReference>
<feature type="compositionally biased region" description="Low complexity" evidence="10">
    <location>
        <begin position="24"/>
        <end position="55"/>
    </location>
</feature>
<accession>A0A9P6TZF0</accession>
<comment type="subcellular location">
    <subcellularLocation>
        <location evidence="1">Mitochondrion membrane</location>
        <topology evidence="1">Multi-pass membrane protein</topology>
    </subcellularLocation>
</comment>
<dbReference type="PANTHER" id="PTHR45624:SF26">
    <property type="entry name" value="CARRIER PROTEIN, PUTATIVE (AFU_ORTHOLOGUE AFUA_1G07710)-RELATED"/>
    <property type="match status" value="1"/>
</dbReference>
<evidence type="ECO:0000256" key="4">
    <source>
        <dbReference type="ARBA" id="ARBA00022692"/>
    </source>
</evidence>
<feature type="transmembrane region" description="Helical" evidence="11">
    <location>
        <begin position="436"/>
        <end position="458"/>
    </location>
</feature>
<feature type="repeat" description="Solcar" evidence="9">
    <location>
        <begin position="256"/>
        <end position="344"/>
    </location>
</feature>
<dbReference type="AlphaFoldDB" id="A0A9P6TZF0"/>
<evidence type="ECO:0000256" key="3">
    <source>
        <dbReference type="ARBA" id="ARBA00022448"/>
    </source>
</evidence>
<evidence type="ECO:0000256" key="7">
    <source>
        <dbReference type="ARBA" id="ARBA00023128"/>
    </source>
</evidence>
<evidence type="ECO:0000256" key="6">
    <source>
        <dbReference type="ARBA" id="ARBA00022989"/>
    </source>
</evidence>
<dbReference type="InterPro" id="IPR018108">
    <property type="entry name" value="MCP_transmembrane"/>
</dbReference>
<organism evidence="12 13">
    <name type="scientific">Actinomortierella ambigua</name>
    <dbReference type="NCBI Taxonomy" id="1343610"/>
    <lineage>
        <taxon>Eukaryota</taxon>
        <taxon>Fungi</taxon>
        <taxon>Fungi incertae sedis</taxon>
        <taxon>Mucoromycota</taxon>
        <taxon>Mortierellomycotina</taxon>
        <taxon>Mortierellomycetes</taxon>
        <taxon>Mortierellales</taxon>
        <taxon>Mortierellaceae</taxon>
        <taxon>Actinomortierella</taxon>
    </lineage>
</organism>
<dbReference type="GO" id="GO:0031966">
    <property type="term" value="C:mitochondrial membrane"/>
    <property type="evidence" value="ECO:0007669"/>
    <property type="project" value="UniProtKB-SubCell"/>
</dbReference>
<evidence type="ECO:0000256" key="2">
    <source>
        <dbReference type="ARBA" id="ARBA00006375"/>
    </source>
</evidence>
<evidence type="ECO:0000256" key="1">
    <source>
        <dbReference type="ARBA" id="ARBA00004225"/>
    </source>
</evidence>
<reference evidence="12" key="1">
    <citation type="journal article" date="2020" name="Fungal Divers.">
        <title>Resolving the Mortierellaceae phylogeny through synthesis of multi-gene phylogenetics and phylogenomics.</title>
        <authorList>
            <person name="Vandepol N."/>
            <person name="Liber J."/>
            <person name="Desiro A."/>
            <person name="Na H."/>
            <person name="Kennedy M."/>
            <person name="Barry K."/>
            <person name="Grigoriev I.V."/>
            <person name="Miller A.N."/>
            <person name="O'Donnell K."/>
            <person name="Stajich J.E."/>
            <person name="Bonito G."/>
        </authorList>
    </citation>
    <scope>NUCLEOTIDE SEQUENCE</scope>
    <source>
        <strain evidence="12">BC1065</strain>
    </source>
</reference>
<comment type="similarity">
    <text evidence="2">Belongs to the mitochondrial carrier (TC 2.A.29) family.</text>
</comment>
<evidence type="ECO:0000256" key="10">
    <source>
        <dbReference type="SAM" id="MobiDB-lite"/>
    </source>
</evidence>